<protein>
    <recommendedName>
        <fullName evidence="2">Pherophorin domain-containing protein</fullName>
    </recommendedName>
</protein>
<dbReference type="EMBL" id="BNCP01000020">
    <property type="protein sequence ID" value="GIL81005.1"/>
    <property type="molecule type" value="Genomic_DNA"/>
</dbReference>
<dbReference type="Proteomes" id="UP000747110">
    <property type="component" value="Unassembled WGS sequence"/>
</dbReference>
<dbReference type="Pfam" id="PF12499">
    <property type="entry name" value="DUF3707"/>
    <property type="match status" value="2"/>
</dbReference>
<dbReference type="Proteomes" id="UP000722791">
    <property type="component" value="Unassembled WGS sequence"/>
</dbReference>
<dbReference type="InterPro" id="IPR024616">
    <property type="entry name" value="Pherophorin"/>
</dbReference>
<sequence length="518" mass="55138">MKLIIVMTFALMGSVLGQDFLLRSGQSGQFPNFPYCLCKGTGAYKVDNTVTYKGDNTYCFKVRVSIPTNCSEYCCQQADLKKLEINVRPACNVPGVVLTATLNGAPTTVNPNFELAPQGPLNSTILKITQLGLNLATADSAEICVKLGTNRGGIGCTTLEQLCLPSVGAAPGVCSIALFSSNNNCCPTSIVNNAVPPAAPPQGPIDNSLRLCTTCVNFTLSSGVGIVPYNFTQAQCAAYAKAVAAGFLNAAFQAGTDVFRNFTLNVCSGRVVSVCGKFEDYKGALVAPYADDLASQFLALVAPGGAPPPYLAGHTITVTISSERSNELIGRRLLQDSMYQCPLAEKSLPLTPANITFPKCICNTTQGVLPFATLPFYTTKPGVSKGSTQYCFTFTSITPLSGPCASVNIFAKVEFWANDTAPLRRSLKGFYVRSSSETAYTFLAATWSSFGDQTVRATGLDWNKQEANGAEVCMELDNSVSLDTFCLGPYSKGCYVNIFDKSKNCCPLYATVDAPYVP</sequence>
<accession>A0A8J4GD83</accession>
<name>A0A8J4GD83_9CHLO</name>
<dbReference type="AlphaFoldDB" id="A0A8J4GD83"/>
<evidence type="ECO:0000313" key="4">
    <source>
        <dbReference type="EMBL" id="GIM04800.1"/>
    </source>
</evidence>
<feature type="domain" description="Pherophorin" evidence="2">
    <location>
        <begin position="33"/>
        <end position="187"/>
    </location>
</feature>
<organism evidence="4 5">
    <name type="scientific">Volvox reticuliferus</name>
    <dbReference type="NCBI Taxonomy" id="1737510"/>
    <lineage>
        <taxon>Eukaryota</taxon>
        <taxon>Viridiplantae</taxon>
        <taxon>Chlorophyta</taxon>
        <taxon>core chlorophytes</taxon>
        <taxon>Chlorophyceae</taxon>
        <taxon>CS clade</taxon>
        <taxon>Chlamydomonadales</taxon>
        <taxon>Volvocaceae</taxon>
        <taxon>Volvox</taxon>
    </lineage>
</organism>
<evidence type="ECO:0000256" key="1">
    <source>
        <dbReference type="SAM" id="SignalP"/>
    </source>
</evidence>
<dbReference type="EMBL" id="BNCQ01000017">
    <property type="protein sequence ID" value="GIM04800.1"/>
    <property type="molecule type" value="Genomic_DNA"/>
</dbReference>
<evidence type="ECO:0000259" key="2">
    <source>
        <dbReference type="Pfam" id="PF12499"/>
    </source>
</evidence>
<feature type="chain" id="PRO_5036271718" description="Pherophorin domain-containing protein" evidence="1">
    <location>
        <begin position="18"/>
        <end position="518"/>
    </location>
</feature>
<reference evidence="4" key="1">
    <citation type="journal article" date="2021" name="Proc. Natl. Acad. Sci. U.S.A.">
        <title>Three genomes in the algal genus Volvox reveal the fate of a haploid sex-determining region after a transition to homothallism.</title>
        <authorList>
            <person name="Yamamoto K."/>
            <person name="Hamaji T."/>
            <person name="Kawai-Toyooka H."/>
            <person name="Matsuzaki R."/>
            <person name="Takahashi F."/>
            <person name="Nishimura Y."/>
            <person name="Kawachi M."/>
            <person name="Noguchi H."/>
            <person name="Minakuchi Y."/>
            <person name="Umen J.G."/>
            <person name="Toyoda A."/>
            <person name="Nozaki H."/>
        </authorList>
    </citation>
    <scope>NUCLEOTIDE SEQUENCE</scope>
    <source>
        <strain evidence="4">NIES-3785</strain>
        <strain evidence="3">NIES-3786</strain>
    </source>
</reference>
<evidence type="ECO:0000313" key="5">
    <source>
        <dbReference type="Proteomes" id="UP000722791"/>
    </source>
</evidence>
<keyword evidence="1" id="KW-0732">Signal</keyword>
<evidence type="ECO:0000313" key="3">
    <source>
        <dbReference type="EMBL" id="GIL81005.1"/>
    </source>
</evidence>
<keyword evidence="6" id="KW-1185">Reference proteome</keyword>
<evidence type="ECO:0000313" key="6">
    <source>
        <dbReference type="Proteomes" id="UP000747110"/>
    </source>
</evidence>
<feature type="signal peptide" evidence="1">
    <location>
        <begin position="1"/>
        <end position="17"/>
    </location>
</feature>
<proteinExistence type="predicted"/>
<gene>
    <name evidence="3" type="ORF">Vretifemale_10140</name>
    <name evidence="4" type="ORF">Vretimale_9306</name>
</gene>
<dbReference type="OrthoDB" id="530957at2759"/>
<feature type="domain" description="Pherophorin" evidence="2">
    <location>
        <begin position="357"/>
        <end position="507"/>
    </location>
</feature>
<comment type="caution">
    <text evidence="4">The sequence shown here is derived from an EMBL/GenBank/DDBJ whole genome shotgun (WGS) entry which is preliminary data.</text>
</comment>